<dbReference type="InterPro" id="IPR001841">
    <property type="entry name" value="Znf_RING"/>
</dbReference>
<dbReference type="EMBL" id="JAADJZ010000036">
    <property type="protein sequence ID" value="KAF2865179.1"/>
    <property type="molecule type" value="Genomic_DNA"/>
</dbReference>
<dbReference type="GO" id="GO:0008270">
    <property type="term" value="F:zinc ion binding"/>
    <property type="evidence" value="ECO:0007669"/>
    <property type="project" value="UniProtKB-KW"/>
</dbReference>
<keyword evidence="4" id="KW-1185">Reference proteome</keyword>
<reference evidence="3 4" key="1">
    <citation type="submission" date="2020-01" db="EMBL/GenBank/DDBJ databases">
        <authorList>
            <consortium name="DOE Joint Genome Institute"/>
            <person name="Haridas S."/>
            <person name="Albert R."/>
            <person name="Binder M."/>
            <person name="Bloem J."/>
            <person name="Labutti K."/>
            <person name="Salamov A."/>
            <person name="Andreopoulos B."/>
            <person name="Baker S.E."/>
            <person name="Barry K."/>
            <person name="Bills G."/>
            <person name="Bluhm B.H."/>
            <person name="Cannon C."/>
            <person name="Castanera R."/>
            <person name="Culley D.E."/>
            <person name="Daum C."/>
            <person name="Ezra D."/>
            <person name="Gonzalez J.B."/>
            <person name="Henrissat B."/>
            <person name="Kuo A."/>
            <person name="Liang C."/>
            <person name="Lipzen A."/>
            <person name="Lutzoni F."/>
            <person name="Magnuson J."/>
            <person name="Mondo S."/>
            <person name="Nolan M."/>
            <person name="Ohm R."/>
            <person name="Pangilinan J."/>
            <person name="Park H.-J.H."/>
            <person name="Ramirez L."/>
            <person name="Alfaro M."/>
            <person name="Sun H."/>
            <person name="Tritt A."/>
            <person name="Yoshinaga Y."/>
            <person name="Zwiers L.-H.L."/>
            <person name="Turgeon B.G."/>
            <person name="Goodwin S.B."/>
            <person name="Spatafora J.W."/>
            <person name="Crous P.W."/>
            <person name="Grigoriev I.V."/>
        </authorList>
    </citation>
    <scope>NUCLEOTIDE SEQUENCE [LARGE SCALE GENOMIC DNA]</scope>
    <source>
        <strain evidence="3 4">CBS 611.86</strain>
    </source>
</reference>
<dbReference type="SUPFAM" id="SSF57850">
    <property type="entry name" value="RING/U-box"/>
    <property type="match status" value="1"/>
</dbReference>
<dbReference type="Proteomes" id="UP000481861">
    <property type="component" value="Unassembled WGS sequence"/>
</dbReference>
<evidence type="ECO:0000256" key="1">
    <source>
        <dbReference type="PROSITE-ProRule" id="PRU00175"/>
    </source>
</evidence>
<protein>
    <recommendedName>
        <fullName evidence="2">RING-type domain-containing protein</fullName>
    </recommendedName>
</protein>
<keyword evidence="1" id="KW-0479">Metal-binding</keyword>
<dbReference type="Gene3D" id="3.30.40.10">
    <property type="entry name" value="Zinc/RING finger domain, C3HC4 (zinc finger)"/>
    <property type="match status" value="1"/>
</dbReference>
<gene>
    <name evidence="3" type="ORF">BDV95DRAFT_587531</name>
</gene>
<organism evidence="3 4">
    <name type="scientific">Massariosphaeria phaeospora</name>
    <dbReference type="NCBI Taxonomy" id="100035"/>
    <lineage>
        <taxon>Eukaryota</taxon>
        <taxon>Fungi</taxon>
        <taxon>Dikarya</taxon>
        <taxon>Ascomycota</taxon>
        <taxon>Pezizomycotina</taxon>
        <taxon>Dothideomycetes</taxon>
        <taxon>Pleosporomycetidae</taxon>
        <taxon>Pleosporales</taxon>
        <taxon>Pleosporales incertae sedis</taxon>
        <taxon>Massariosphaeria</taxon>
    </lineage>
</organism>
<proteinExistence type="predicted"/>
<sequence length="403" mass="45994">MTSTQQIDELTRTLQAMLVNLDKQSEELEAIAGITLEHFDEVQQCSRRLFGNTVEEFRKYVDCVAQFWKSYAKAIRSIPSGAGHDGIYLDGLTRHLRFHRVFVHRREGITYNALPEASRCIGASCPHFRGTRIMVAARMYWLQCRAQNSQEMLPATGRYASLNMDPVFLHENLPNSCKWLVDFTIYPSYESCLLLAEVHYNMDLRRAWEARQSDLADFVSEHHLAVIPDTKVFTTTPALAELEASDDTDCDICGFKLGPEYNEELETEPAIKTHCNHIFGESCLKSWIDTGHSTCPKCRASMYDFKLTLPEVAVPYYEVIQSTIFELDTLETEIDMLICRGRVEIYTTHERPNRVSFQVFNPMPIQTFLEKLTTLDSLLAYAIEDMGTEIQIEASLQNPGGQA</sequence>
<dbReference type="CDD" id="cd16448">
    <property type="entry name" value="RING-H2"/>
    <property type="match status" value="1"/>
</dbReference>
<keyword evidence="1" id="KW-0863">Zinc-finger</keyword>
<evidence type="ECO:0000259" key="2">
    <source>
        <dbReference type="PROSITE" id="PS50089"/>
    </source>
</evidence>
<dbReference type="PROSITE" id="PS50089">
    <property type="entry name" value="ZF_RING_2"/>
    <property type="match status" value="1"/>
</dbReference>
<name>A0A7C8M1G2_9PLEO</name>
<accession>A0A7C8M1G2</accession>
<evidence type="ECO:0000313" key="3">
    <source>
        <dbReference type="EMBL" id="KAF2865179.1"/>
    </source>
</evidence>
<dbReference type="OrthoDB" id="3694617at2759"/>
<comment type="caution">
    <text evidence="3">The sequence shown here is derived from an EMBL/GenBank/DDBJ whole genome shotgun (WGS) entry which is preliminary data.</text>
</comment>
<feature type="domain" description="RING-type" evidence="2">
    <location>
        <begin position="250"/>
        <end position="299"/>
    </location>
</feature>
<dbReference type="Pfam" id="PF13639">
    <property type="entry name" value="zf-RING_2"/>
    <property type="match status" value="1"/>
</dbReference>
<dbReference type="AlphaFoldDB" id="A0A7C8M1G2"/>
<keyword evidence="1" id="KW-0862">Zinc</keyword>
<dbReference type="InterPro" id="IPR013083">
    <property type="entry name" value="Znf_RING/FYVE/PHD"/>
</dbReference>
<evidence type="ECO:0000313" key="4">
    <source>
        <dbReference type="Proteomes" id="UP000481861"/>
    </source>
</evidence>